<evidence type="ECO:0000313" key="2">
    <source>
        <dbReference type="EMBL" id="OBV11710.1"/>
    </source>
</evidence>
<evidence type="ECO:0000256" key="1">
    <source>
        <dbReference type="SAM" id="MobiDB-lite"/>
    </source>
</evidence>
<evidence type="ECO:0000313" key="3">
    <source>
        <dbReference type="Proteomes" id="UP000092484"/>
    </source>
</evidence>
<dbReference type="STRING" id="1300349.I603_1153"/>
<name>A0A1A7BKL3_9SPHN</name>
<proteinExistence type="predicted"/>
<protein>
    <submittedName>
        <fullName evidence="2">Uncharacterized protein</fullName>
    </submittedName>
</protein>
<comment type="caution">
    <text evidence="2">The sequence shown here is derived from an EMBL/GenBank/DDBJ whole genome shotgun (WGS) entry which is preliminary data.</text>
</comment>
<dbReference type="EMBL" id="LZYB01000002">
    <property type="protein sequence ID" value="OBV11710.1"/>
    <property type="molecule type" value="Genomic_DNA"/>
</dbReference>
<keyword evidence="3" id="KW-1185">Reference proteome</keyword>
<reference evidence="2 3" key="1">
    <citation type="submission" date="2016-06" db="EMBL/GenBank/DDBJ databases">
        <title>Genome sequence of Porphyrobacter dokdonensis DSW-74.</title>
        <authorList>
            <person name="Kim J.F."/>
            <person name="Song J.Y."/>
        </authorList>
    </citation>
    <scope>NUCLEOTIDE SEQUENCE [LARGE SCALE GENOMIC DNA]</scope>
    <source>
        <strain evidence="2 3">DSW-74</strain>
    </source>
</reference>
<accession>A0A1A7BKL3</accession>
<feature type="compositionally biased region" description="Basic and acidic residues" evidence="1">
    <location>
        <begin position="40"/>
        <end position="55"/>
    </location>
</feature>
<feature type="region of interest" description="Disordered" evidence="1">
    <location>
        <begin position="23"/>
        <end position="55"/>
    </location>
</feature>
<organism evidence="2 3">
    <name type="scientific">Erythrobacter dokdonensis DSW-74</name>
    <dbReference type="NCBI Taxonomy" id="1300349"/>
    <lineage>
        <taxon>Bacteria</taxon>
        <taxon>Pseudomonadati</taxon>
        <taxon>Pseudomonadota</taxon>
        <taxon>Alphaproteobacteria</taxon>
        <taxon>Sphingomonadales</taxon>
        <taxon>Erythrobacteraceae</taxon>
        <taxon>Erythrobacter/Porphyrobacter group</taxon>
        <taxon>Erythrobacter</taxon>
    </lineage>
</organism>
<dbReference type="Proteomes" id="UP000092484">
    <property type="component" value="Unassembled WGS sequence"/>
</dbReference>
<dbReference type="AlphaFoldDB" id="A0A1A7BKL3"/>
<sequence length="55" mass="5943">MREAVAGHKAAVFDSAPRFWQGAPRAGPLALDKGLAGTHNPDHSTREYRKFSPAP</sequence>
<gene>
    <name evidence="2" type="ORF">I603_1153</name>
</gene>